<dbReference type="Gene3D" id="1.10.1200.10">
    <property type="entry name" value="ACP-like"/>
    <property type="match status" value="1"/>
</dbReference>
<proteinExistence type="predicted"/>
<evidence type="ECO:0000313" key="3">
    <source>
        <dbReference type="Proteomes" id="UP001214757"/>
    </source>
</evidence>
<dbReference type="PROSITE" id="PS50075">
    <property type="entry name" value="CARRIER"/>
    <property type="match status" value="1"/>
</dbReference>
<dbReference type="InterPro" id="IPR036736">
    <property type="entry name" value="ACP-like_sf"/>
</dbReference>
<protein>
    <submittedName>
        <fullName evidence="2">Acyl carrier protein</fullName>
    </submittedName>
</protein>
<keyword evidence="3" id="KW-1185">Reference proteome</keyword>
<dbReference type="Pfam" id="PF00550">
    <property type="entry name" value="PP-binding"/>
    <property type="match status" value="1"/>
</dbReference>
<dbReference type="RefSeq" id="WP_273579659.1">
    <property type="nucleotide sequence ID" value="NZ_JAQRFO010000019.1"/>
</dbReference>
<dbReference type="InterPro" id="IPR009081">
    <property type="entry name" value="PP-bd_ACP"/>
</dbReference>
<organism evidence="2 3">
    <name type="scientific">Xenorhabdus aichiensis</name>
    <dbReference type="NCBI Taxonomy" id="3025874"/>
    <lineage>
        <taxon>Bacteria</taxon>
        <taxon>Pseudomonadati</taxon>
        <taxon>Pseudomonadota</taxon>
        <taxon>Gammaproteobacteria</taxon>
        <taxon>Enterobacterales</taxon>
        <taxon>Morganellaceae</taxon>
        <taxon>Xenorhabdus</taxon>
    </lineage>
</organism>
<dbReference type="EMBL" id="JAQRFO010000019">
    <property type="protein sequence ID" value="MDC9622014.1"/>
    <property type="molecule type" value="Genomic_DNA"/>
</dbReference>
<evidence type="ECO:0000259" key="1">
    <source>
        <dbReference type="PROSITE" id="PS50075"/>
    </source>
</evidence>
<feature type="domain" description="Carrier" evidence="1">
    <location>
        <begin position="1"/>
        <end position="75"/>
    </location>
</feature>
<gene>
    <name evidence="2" type="ORF">PSI22_10260</name>
</gene>
<dbReference type="SUPFAM" id="SSF47336">
    <property type="entry name" value="ACP-like"/>
    <property type="match status" value="1"/>
</dbReference>
<accession>A0ABT5M2W4</accession>
<sequence>MENNIQAKILTIWEEVIGSSNVEPSDLFLAQGANSLHLIKLASLVSKELNIHVSSVDVFTAGSVQKLADQLANKQGR</sequence>
<reference evidence="2 3" key="1">
    <citation type="submission" date="2023-02" db="EMBL/GenBank/DDBJ databases">
        <title>Entomopathogenic bacteria.</title>
        <authorList>
            <person name="Machado R.A."/>
        </authorList>
    </citation>
    <scope>NUCLEOTIDE SEQUENCE [LARGE SCALE GENOMIC DNA]</scope>
    <source>
        <strain evidence="2 3">XENO-7</strain>
    </source>
</reference>
<evidence type="ECO:0000313" key="2">
    <source>
        <dbReference type="EMBL" id="MDC9622014.1"/>
    </source>
</evidence>
<dbReference type="Proteomes" id="UP001214757">
    <property type="component" value="Unassembled WGS sequence"/>
</dbReference>
<comment type="caution">
    <text evidence="2">The sequence shown here is derived from an EMBL/GenBank/DDBJ whole genome shotgun (WGS) entry which is preliminary data.</text>
</comment>
<name>A0ABT5M2W4_9GAMM</name>